<dbReference type="SUPFAM" id="SSF53448">
    <property type="entry name" value="Nucleotide-diphospho-sugar transferases"/>
    <property type="match status" value="1"/>
</dbReference>
<dbReference type="EMBL" id="BAABXL010000001">
    <property type="protein sequence ID" value="GAA6270409.1"/>
    <property type="molecule type" value="Genomic_DNA"/>
</dbReference>
<evidence type="ECO:0000259" key="4">
    <source>
        <dbReference type="Pfam" id="PF01636"/>
    </source>
</evidence>
<evidence type="ECO:0000313" key="5">
    <source>
        <dbReference type="EMBL" id="GAA6270409.1"/>
    </source>
</evidence>
<evidence type="ECO:0000259" key="3">
    <source>
        <dbReference type="Pfam" id="PF00483"/>
    </source>
</evidence>
<dbReference type="InterPro" id="IPR036390">
    <property type="entry name" value="WH_DNA-bd_sf"/>
</dbReference>
<dbReference type="Gene3D" id="3.90.550.10">
    <property type="entry name" value="Spore Coat Polysaccharide Biosynthesis Protein SpsA, Chain A"/>
    <property type="match status" value="1"/>
</dbReference>
<dbReference type="PANTHER" id="PTHR43584:SF5">
    <property type="entry name" value="PROTEIN LICC"/>
    <property type="match status" value="1"/>
</dbReference>
<dbReference type="Pfam" id="PF00483">
    <property type="entry name" value="NTP_transferase"/>
    <property type="match status" value="1"/>
</dbReference>
<dbReference type="Gene3D" id="3.30.200.20">
    <property type="entry name" value="Phosphorylase Kinase, domain 1"/>
    <property type="match status" value="1"/>
</dbReference>
<proteinExistence type="predicted"/>
<dbReference type="SUPFAM" id="SSF56112">
    <property type="entry name" value="Protein kinase-like (PK-like)"/>
    <property type="match status" value="1"/>
</dbReference>
<feature type="domain" description="Aminoglycoside phosphotransferase" evidence="4">
    <location>
        <begin position="358"/>
        <end position="567"/>
    </location>
</feature>
<keyword evidence="6" id="KW-1185">Reference proteome</keyword>
<dbReference type="InterPro" id="IPR050065">
    <property type="entry name" value="GlmU-like"/>
</dbReference>
<dbReference type="InterPro" id="IPR029044">
    <property type="entry name" value="Nucleotide-diphossugar_trans"/>
</dbReference>
<comment type="caution">
    <text evidence="5">The sequence shown here is derived from an EMBL/GenBank/DDBJ whole genome shotgun (WGS) entry which is preliminary data.</text>
</comment>
<dbReference type="CDD" id="cd02523">
    <property type="entry name" value="PC_cytidylyltransferase"/>
    <property type="match status" value="1"/>
</dbReference>
<dbReference type="SUPFAM" id="SSF46785">
    <property type="entry name" value="Winged helix' DNA-binding domain"/>
    <property type="match status" value="1"/>
</dbReference>
<protein>
    <submittedName>
        <fullName evidence="5">Phosphotransferase</fullName>
    </submittedName>
</protein>
<dbReference type="RefSeq" id="WP_176254872.1">
    <property type="nucleotide sequence ID" value="NZ_BAABXL010000001.1"/>
</dbReference>
<keyword evidence="1" id="KW-0808">Transferase</keyword>
<keyword evidence="2" id="KW-0548">Nucleotidyltransferase</keyword>
<feature type="domain" description="Nucleotidyl transferase" evidence="3">
    <location>
        <begin position="75"/>
        <end position="183"/>
    </location>
</feature>
<name>A0ABQ0B294_9FIRM</name>
<dbReference type="InterPro" id="IPR011009">
    <property type="entry name" value="Kinase-like_dom_sf"/>
</dbReference>
<dbReference type="InterPro" id="IPR036388">
    <property type="entry name" value="WH-like_DNA-bd_sf"/>
</dbReference>
<dbReference type="CDD" id="cd05151">
    <property type="entry name" value="ChoK-like"/>
    <property type="match status" value="1"/>
</dbReference>
<dbReference type="Gene3D" id="3.90.1200.10">
    <property type="match status" value="1"/>
</dbReference>
<organism evidence="5 6">
    <name type="scientific">Enterocloster alcoholdehydrogenati</name>
    <dbReference type="NCBI Taxonomy" id="2547410"/>
    <lineage>
        <taxon>Bacteria</taxon>
        <taxon>Bacillati</taxon>
        <taxon>Bacillota</taxon>
        <taxon>Clostridia</taxon>
        <taxon>Lachnospirales</taxon>
        <taxon>Lachnospiraceae</taxon>
        <taxon>Enterocloster</taxon>
    </lineage>
</organism>
<dbReference type="Gene3D" id="1.10.10.10">
    <property type="entry name" value="Winged helix-like DNA-binding domain superfamily/Winged helix DNA-binding domain"/>
    <property type="match status" value="1"/>
</dbReference>
<gene>
    <name evidence="5" type="ORF">F130042H8_34690</name>
</gene>
<dbReference type="InterPro" id="IPR002575">
    <property type="entry name" value="Aminoglycoside_PTrfase"/>
</dbReference>
<sequence>MDRYGLICRNILECPGITQRELAKSMDLSLGTVNGLIRECLEKGFIRERDGEKGRELALTDRGRELLAPYKVDGALIIAAGFGSRFVPLTFETPKGLLEVFGERMIERQIRQLYEAGVEDITIAVGYLKEKFEYLIDKYNVKLLYNPEYSCKNTLATVYRARHLLQGRNMYILSSDNWLRENMYHAYECGAWYSAAFKEGDTREWCLTFNKKGRITDVNVGGKDQWVMYGPVYLSREFSARFLPVLEAYYETPGTEQFYWEQPYVDMLKGEAKRRLEAEGGDLLARAETFSGQKASGWDQIEMYANRQPRDQVYEFENLEELRLFDPRYQNHSDNAAMDLVSRVFEVPESEITDICCLKAGMTNKSFLFRVNGSRCICRIPGPGTGLLINRRQEKAVYDTVASLGITEEVLYMNPDTGYKIARYYEGTRTADAENWKDMENCMGIIRKLHQSGLKVGHSFDIRERIGFYERLCLEHGGIPFEDYGQVRGWMNELMDRLDRMNRPKCLCHIDANVDNFLMFPDGSAKLLDWEYAGMCDPVMDISMAAIYSYYDEEQTKRLLELYLQRRPEKEEYYAVFANAALGGFLWCLWAVYKASLGEEFGEYTIIMYRYAKGYYKKLQALR</sequence>
<evidence type="ECO:0000313" key="6">
    <source>
        <dbReference type="Proteomes" id="UP001600894"/>
    </source>
</evidence>
<dbReference type="Proteomes" id="UP001600894">
    <property type="component" value="Unassembled WGS sequence"/>
</dbReference>
<dbReference type="PANTHER" id="PTHR43584">
    <property type="entry name" value="NUCLEOTIDYL TRANSFERASE"/>
    <property type="match status" value="1"/>
</dbReference>
<dbReference type="Pfam" id="PF01636">
    <property type="entry name" value="APH"/>
    <property type="match status" value="1"/>
</dbReference>
<evidence type="ECO:0000256" key="1">
    <source>
        <dbReference type="ARBA" id="ARBA00022679"/>
    </source>
</evidence>
<reference evidence="5 6" key="1">
    <citation type="submission" date="2024-04" db="EMBL/GenBank/DDBJ databases">
        <title>Defined microbial consortia suppress multidrug-resistant proinflammatory Enterobacteriaceae via ecological control.</title>
        <authorList>
            <person name="Furuichi M."/>
            <person name="Kawaguchi T."/>
            <person name="Pust M."/>
            <person name="Yasuma K."/>
            <person name="Plichta D."/>
            <person name="Hasegawa N."/>
            <person name="Ohya T."/>
            <person name="Bhattarai S."/>
            <person name="Sasajima S."/>
            <person name="Aoto Y."/>
            <person name="Tuganbaev T."/>
            <person name="Yaginuma M."/>
            <person name="Ueda M."/>
            <person name="Okahashi N."/>
            <person name="Amafuji K."/>
            <person name="Kiridooshi Y."/>
            <person name="Sugita K."/>
            <person name="Strazar M."/>
            <person name="Skelly A."/>
            <person name="Suda W."/>
            <person name="Hattori M."/>
            <person name="Nakamoto N."/>
            <person name="Caballero S."/>
            <person name="Norman J."/>
            <person name="Olle B."/>
            <person name="Tanoue T."/>
            <person name="Arita M."/>
            <person name="Bucci V."/>
            <person name="Atarashi K."/>
            <person name="Xavier R."/>
            <person name="Honda K."/>
        </authorList>
    </citation>
    <scope>NUCLEOTIDE SEQUENCE [LARGE SCALE GENOMIC DNA]</scope>
    <source>
        <strain evidence="6">f13</strain>
    </source>
</reference>
<dbReference type="InterPro" id="IPR005835">
    <property type="entry name" value="NTP_transferase_dom"/>
</dbReference>
<accession>A0ABQ0B294</accession>
<evidence type="ECO:0000256" key="2">
    <source>
        <dbReference type="ARBA" id="ARBA00022695"/>
    </source>
</evidence>
<dbReference type="Pfam" id="PF13412">
    <property type="entry name" value="HTH_24"/>
    <property type="match status" value="1"/>
</dbReference>